<evidence type="ECO:0000259" key="3">
    <source>
        <dbReference type="PROSITE" id="PS50110"/>
    </source>
</evidence>
<evidence type="ECO:0000256" key="2">
    <source>
        <dbReference type="PROSITE-ProRule" id="PRU00169"/>
    </source>
</evidence>
<reference evidence="5" key="1">
    <citation type="journal article" date="2019" name="Int. J. Syst. Evol. Microbiol.">
        <title>The Global Catalogue of Microorganisms (GCM) 10K type strain sequencing project: providing services to taxonomists for standard genome sequencing and annotation.</title>
        <authorList>
            <consortium name="The Broad Institute Genomics Platform"/>
            <consortium name="The Broad Institute Genome Sequencing Center for Infectious Disease"/>
            <person name="Wu L."/>
            <person name="Ma J."/>
        </authorList>
    </citation>
    <scope>NUCLEOTIDE SEQUENCE [LARGE SCALE GENOMIC DNA]</scope>
    <source>
        <strain evidence="5">JCM 17564</strain>
    </source>
</reference>
<keyword evidence="5" id="KW-1185">Reference proteome</keyword>
<dbReference type="PROSITE" id="PS50110">
    <property type="entry name" value="RESPONSE_REGULATORY"/>
    <property type="match status" value="1"/>
</dbReference>
<dbReference type="PANTHER" id="PTHR44591:SF20">
    <property type="entry name" value="PROTEIN PILH"/>
    <property type="match status" value="1"/>
</dbReference>
<feature type="domain" description="Response regulatory" evidence="3">
    <location>
        <begin position="6"/>
        <end position="116"/>
    </location>
</feature>
<dbReference type="InterPro" id="IPR011006">
    <property type="entry name" value="CheY-like_superfamily"/>
</dbReference>
<evidence type="ECO:0000256" key="1">
    <source>
        <dbReference type="ARBA" id="ARBA00022553"/>
    </source>
</evidence>
<dbReference type="SUPFAM" id="SSF52172">
    <property type="entry name" value="CheY-like"/>
    <property type="match status" value="1"/>
</dbReference>
<protein>
    <submittedName>
        <fullName evidence="4">Response regulator</fullName>
    </submittedName>
</protein>
<name>A0ABP7UIF2_9SPHN</name>
<dbReference type="PANTHER" id="PTHR44591">
    <property type="entry name" value="STRESS RESPONSE REGULATOR PROTEIN 1"/>
    <property type="match status" value="1"/>
</dbReference>
<dbReference type="Pfam" id="PF00072">
    <property type="entry name" value="Response_reg"/>
    <property type="match status" value="1"/>
</dbReference>
<dbReference type="SMART" id="SM00448">
    <property type="entry name" value="REC"/>
    <property type="match status" value="1"/>
</dbReference>
<dbReference type="Gene3D" id="3.40.50.2300">
    <property type="match status" value="1"/>
</dbReference>
<gene>
    <name evidence="4" type="ORF">GCM10022281_25920</name>
</gene>
<keyword evidence="1 2" id="KW-0597">Phosphoprotein</keyword>
<dbReference type="RefSeq" id="WP_344697520.1">
    <property type="nucleotide sequence ID" value="NZ_BAABBR010000001.1"/>
</dbReference>
<feature type="modified residue" description="4-aspartylphosphate" evidence="2">
    <location>
        <position position="56"/>
    </location>
</feature>
<dbReference type="Proteomes" id="UP001424459">
    <property type="component" value="Unassembled WGS sequence"/>
</dbReference>
<dbReference type="InterPro" id="IPR050595">
    <property type="entry name" value="Bact_response_regulator"/>
</dbReference>
<sequence length="120" mass="12759">MQQGRDILVVEDEPLIAMMLEDFLETLGHRIHASCDNLSDALAKCTEGGFDLAILDVNLKGELVWPAAAALRERGVPFVIASGGHVEPPPADFADAPLLEKPYTIDRIGPVLDKAAAAAA</sequence>
<proteinExistence type="predicted"/>
<dbReference type="EMBL" id="BAABBR010000001">
    <property type="protein sequence ID" value="GAA4043515.1"/>
    <property type="molecule type" value="Genomic_DNA"/>
</dbReference>
<evidence type="ECO:0000313" key="4">
    <source>
        <dbReference type="EMBL" id="GAA4043515.1"/>
    </source>
</evidence>
<comment type="caution">
    <text evidence="4">The sequence shown here is derived from an EMBL/GenBank/DDBJ whole genome shotgun (WGS) entry which is preliminary data.</text>
</comment>
<organism evidence="4 5">
    <name type="scientific">Sphingomonas rosea</name>
    <dbReference type="NCBI Taxonomy" id="335605"/>
    <lineage>
        <taxon>Bacteria</taxon>
        <taxon>Pseudomonadati</taxon>
        <taxon>Pseudomonadota</taxon>
        <taxon>Alphaproteobacteria</taxon>
        <taxon>Sphingomonadales</taxon>
        <taxon>Sphingomonadaceae</taxon>
        <taxon>Sphingomonas</taxon>
    </lineage>
</organism>
<evidence type="ECO:0000313" key="5">
    <source>
        <dbReference type="Proteomes" id="UP001424459"/>
    </source>
</evidence>
<dbReference type="InterPro" id="IPR001789">
    <property type="entry name" value="Sig_transdc_resp-reg_receiver"/>
</dbReference>
<accession>A0ABP7UIF2</accession>